<dbReference type="AlphaFoldDB" id="A0AAD3CE07"/>
<accession>A0AAD3CE07</accession>
<proteinExistence type="predicted"/>
<reference evidence="1 2" key="1">
    <citation type="journal article" date="2021" name="Sci. Rep.">
        <title>The genome of the diatom Chaetoceros tenuissimus carries an ancient integrated fragment of an extant virus.</title>
        <authorList>
            <person name="Hongo Y."/>
            <person name="Kimura K."/>
            <person name="Takaki Y."/>
            <person name="Yoshida Y."/>
            <person name="Baba S."/>
            <person name="Kobayashi G."/>
            <person name="Nagasaki K."/>
            <person name="Hano T."/>
            <person name="Tomaru Y."/>
        </authorList>
    </citation>
    <scope>NUCLEOTIDE SEQUENCE [LARGE SCALE GENOMIC DNA]</scope>
    <source>
        <strain evidence="1 2">NIES-3715</strain>
    </source>
</reference>
<evidence type="ECO:0000313" key="1">
    <source>
        <dbReference type="EMBL" id="GFH44362.1"/>
    </source>
</evidence>
<protein>
    <submittedName>
        <fullName evidence="1">Uncharacterized protein</fullName>
    </submittedName>
</protein>
<organism evidence="1 2">
    <name type="scientific">Chaetoceros tenuissimus</name>
    <dbReference type="NCBI Taxonomy" id="426638"/>
    <lineage>
        <taxon>Eukaryota</taxon>
        <taxon>Sar</taxon>
        <taxon>Stramenopiles</taxon>
        <taxon>Ochrophyta</taxon>
        <taxon>Bacillariophyta</taxon>
        <taxon>Coscinodiscophyceae</taxon>
        <taxon>Chaetocerotophycidae</taxon>
        <taxon>Chaetocerotales</taxon>
        <taxon>Chaetocerotaceae</taxon>
        <taxon>Chaetoceros</taxon>
    </lineage>
</organism>
<keyword evidence="2" id="KW-1185">Reference proteome</keyword>
<dbReference type="EMBL" id="BLLK01000019">
    <property type="protein sequence ID" value="GFH44362.1"/>
    <property type="molecule type" value="Genomic_DNA"/>
</dbReference>
<comment type="caution">
    <text evidence="1">The sequence shown here is derived from an EMBL/GenBank/DDBJ whole genome shotgun (WGS) entry which is preliminary data.</text>
</comment>
<sequence length="102" mass="11932">MPLLDFIQCEKANIHFNLEVNDWIKEINRAEECALHRACSSFNPLEEIIHDILKRQGLISVKRKNNIGITPMQYLEANPYADIEEKTIMKRYLLDIMGEMVV</sequence>
<evidence type="ECO:0000313" key="2">
    <source>
        <dbReference type="Proteomes" id="UP001054902"/>
    </source>
</evidence>
<gene>
    <name evidence="1" type="ORF">CTEN210_00836</name>
</gene>
<name>A0AAD3CE07_9STRA</name>
<dbReference type="Proteomes" id="UP001054902">
    <property type="component" value="Unassembled WGS sequence"/>
</dbReference>